<dbReference type="SMART" id="SM00606">
    <property type="entry name" value="CBD_IV"/>
    <property type="match status" value="1"/>
</dbReference>
<dbReference type="PROSITE" id="PS51175">
    <property type="entry name" value="CBM6"/>
    <property type="match status" value="1"/>
</dbReference>
<reference evidence="3 4" key="1">
    <citation type="submission" date="2013-12" db="EMBL/GenBank/DDBJ databases">
        <authorList>
            <person name="Stott M."/>
        </authorList>
    </citation>
    <scope>NUCLEOTIDE SEQUENCE [LARGE SCALE GENOMIC DNA]</scope>
    <source>
        <strain evidence="3 4">K22</strain>
    </source>
</reference>
<dbReference type="InterPro" id="IPR005084">
    <property type="entry name" value="CBM6"/>
</dbReference>
<dbReference type="InterPro" id="IPR008979">
    <property type="entry name" value="Galactose-bd-like_sf"/>
</dbReference>
<dbReference type="EMBL" id="CBXV010000008">
    <property type="protein sequence ID" value="CDM66585.1"/>
    <property type="molecule type" value="Genomic_DNA"/>
</dbReference>
<dbReference type="RefSeq" id="WP_041977954.1">
    <property type="nucleotide sequence ID" value="NZ_CBXV010000008.1"/>
</dbReference>
<gene>
    <name evidence="3" type="ORF">PYK22_02617</name>
</gene>
<evidence type="ECO:0000256" key="1">
    <source>
        <dbReference type="ARBA" id="ARBA00022729"/>
    </source>
</evidence>
<dbReference type="Gene3D" id="2.60.120.260">
    <property type="entry name" value="Galactose-binding domain-like"/>
    <property type="match status" value="1"/>
</dbReference>
<name>A0A0B6X2R0_9BACT</name>
<dbReference type="AlphaFoldDB" id="A0A0B6X2R0"/>
<evidence type="ECO:0000259" key="2">
    <source>
        <dbReference type="PROSITE" id="PS51175"/>
    </source>
</evidence>
<evidence type="ECO:0000313" key="3">
    <source>
        <dbReference type="EMBL" id="CDM66585.1"/>
    </source>
</evidence>
<protein>
    <submittedName>
        <fullName evidence="3">CBM6-containing protein</fullName>
    </submittedName>
</protein>
<dbReference type="InterPro" id="IPR006584">
    <property type="entry name" value="Cellulose-bd_IV"/>
</dbReference>
<dbReference type="Proteomes" id="UP000031518">
    <property type="component" value="Unassembled WGS sequence"/>
</dbReference>
<dbReference type="GO" id="GO:0030246">
    <property type="term" value="F:carbohydrate binding"/>
    <property type="evidence" value="ECO:0007669"/>
    <property type="project" value="InterPro"/>
</dbReference>
<accession>A0A0B6X2R0</accession>
<dbReference type="OrthoDB" id="9775889at2"/>
<keyword evidence="4" id="KW-1185">Reference proteome</keyword>
<dbReference type="SUPFAM" id="SSF49785">
    <property type="entry name" value="Galactose-binding domain-like"/>
    <property type="match status" value="1"/>
</dbReference>
<feature type="domain" description="CBM6" evidence="2">
    <location>
        <begin position="16"/>
        <end position="164"/>
    </location>
</feature>
<evidence type="ECO:0000313" key="4">
    <source>
        <dbReference type="Proteomes" id="UP000031518"/>
    </source>
</evidence>
<organism evidence="3 4">
    <name type="scientific">Pyrinomonas methylaliphatogenes</name>
    <dbReference type="NCBI Taxonomy" id="454194"/>
    <lineage>
        <taxon>Bacteria</taxon>
        <taxon>Pseudomonadati</taxon>
        <taxon>Acidobacteriota</taxon>
        <taxon>Blastocatellia</taxon>
        <taxon>Blastocatellales</taxon>
        <taxon>Pyrinomonadaceae</taxon>
        <taxon>Pyrinomonas</taxon>
    </lineage>
</organism>
<dbReference type="CDD" id="cd04080">
    <property type="entry name" value="CBM6_cellulase-like"/>
    <property type="match status" value="1"/>
</dbReference>
<dbReference type="Pfam" id="PF03422">
    <property type="entry name" value="CBM_6"/>
    <property type="match status" value="1"/>
</dbReference>
<proteinExistence type="predicted"/>
<keyword evidence="1" id="KW-0732">Signal</keyword>
<sequence length="255" mass="28266">MCTPTPYNGVPAAVPGKVEAEEYDDDGDCDGFYVPPYYEPKPDDPDIVYNYPEVLPVDLNAPDKEEKVAMVGGEWINYTISVTVAGEYRFAARVASAVDGESFHVKIDGVNRTGSVIIPNTGSWDSYQMVEADLGYLEAGRHVMRLAIEGNSEKSGHFDYYLLTLPPPCTDNDGDGYCSDVDCDDWDPLNYPGAPRDCSSWVDRDCDGIPNREECSFGGPGPILSLLDSFDRWFAFNSRLGADLIRPVSMRRRCR</sequence>
<dbReference type="STRING" id="454194.PYK22_02617"/>
<reference evidence="3 4" key="2">
    <citation type="submission" date="2015-01" db="EMBL/GenBank/DDBJ databases">
        <title>Complete genome sequence of Pyrinomonas methylaliphatogenes type strain K22T.</title>
        <authorList>
            <person name="Lee K.C.Y."/>
            <person name="Power J.F."/>
            <person name="Dunfield P.F."/>
            <person name="Morgan X.C."/>
            <person name="Huttenhower C."/>
            <person name="Stott M.B."/>
        </authorList>
    </citation>
    <scope>NUCLEOTIDE SEQUENCE [LARGE SCALE GENOMIC DNA]</scope>
    <source>
        <strain evidence="3 4">K22</strain>
    </source>
</reference>